<comment type="caution">
    <text evidence="1">The sequence shown here is derived from an EMBL/GenBank/DDBJ whole genome shotgun (WGS) entry which is preliminary data.</text>
</comment>
<gene>
    <name evidence="1" type="ORF">BVC71_04460</name>
</gene>
<keyword evidence="2" id="KW-1185">Reference proteome</keyword>
<dbReference type="EMBL" id="MSPP01000001">
    <property type="protein sequence ID" value="OUD10743.1"/>
    <property type="molecule type" value="Genomic_DNA"/>
</dbReference>
<protein>
    <submittedName>
        <fullName evidence="1">ATP-dependent transcriptional regulator</fullName>
    </submittedName>
</protein>
<evidence type="ECO:0000313" key="2">
    <source>
        <dbReference type="Proteomes" id="UP000194664"/>
    </source>
</evidence>
<sequence length="449" mass="49779">MRVLKLCAVTAITACTPVPQHHEPSRAISMENNLPPMRTFASNNVSLPTRPNSELLNDFLDLTFRLESGRNVPLFTRFEGPISVRLTGSPNSLLVSDLRALISRLQSEAGLDIYLTGAPNASITIEAIPQAELQSTARNVACFVVPRISNWAEYKANRRTPQTDWTTLERRDKAAIFVPADVAPQEIRDCLHEELAQALGPLNDLYRLPDSVFNDDNMHSVLTSFDMLMLRTYYAPELRNGMTRGEVAARLPAILARLNPAGERMTGRPLNATTRDWIEQIETALRSQNNAGQRRNAAENALNLSISHRWNDARHGFANFVFGRLQVGRDDELARAAFTAADRAYRASNETRLQTAHVALQLAAFSLSSGNYIETLARADEAIPIAAAHENAALLATLLMFKAEALDHLGRAEEAQSVRMDSLAWARYGFGSEQNVRARLQEVAALDPR</sequence>
<evidence type="ECO:0000313" key="1">
    <source>
        <dbReference type="EMBL" id="OUD10743.1"/>
    </source>
</evidence>
<dbReference type="RefSeq" id="WP_086450390.1">
    <property type="nucleotide sequence ID" value="NZ_MSPP01000001.1"/>
</dbReference>
<reference evidence="1 2" key="1">
    <citation type="submission" date="2016-12" db="EMBL/GenBank/DDBJ databases">
        <title>The draft genome sequence of HSLHS2.</title>
        <authorList>
            <person name="Hu D."/>
            <person name="Wang L."/>
            <person name="Shao Z."/>
        </authorList>
    </citation>
    <scope>NUCLEOTIDE SEQUENCE [LARGE SCALE GENOMIC DNA]</scope>
    <source>
        <strain evidence="1">MCCC 1A06712</strain>
    </source>
</reference>
<accession>A0A251X3K8</accession>
<dbReference type="Pfam" id="PF11150">
    <property type="entry name" value="DUF2927"/>
    <property type="match status" value="1"/>
</dbReference>
<name>A0A251X3K8_9RHOB</name>
<organism evidence="1 2">
    <name type="scientific">Marivivens niveibacter</name>
    <dbReference type="NCBI Taxonomy" id="1930667"/>
    <lineage>
        <taxon>Bacteria</taxon>
        <taxon>Pseudomonadati</taxon>
        <taxon>Pseudomonadota</taxon>
        <taxon>Alphaproteobacteria</taxon>
        <taxon>Rhodobacterales</taxon>
        <taxon>Paracoccaceae</taxon>
        <taxon>Marivivens group</taxon>
        <taxon>Marivivens</taxon>
    </lineage>
</organism>
<dbReference type="AlphaFoldDB" id="A0A251X3K8"/>
<dbReference type="OrthoDB" id="7823193at2"/>
<dbReference type="InterPro" id="IPR021323">
    <property type="entry name" value="DUF2927"/>
</dbReference>
<proteinExistence type="predicted"/>
<dbReference type="Proteomes" id="UP000194664">
    <property type="component" value="Unassembled WGS sequence"/>
</dbReference>